<dbReference type="VEuPathDB" id="FungiDB:ACJ73_00181"/>
<feature type="compositionally biased region" description="Basic and acidic residues" evidence="1">
    <location>
        <begin position="1083"/>
        <end position="1110"/>
    </location>
</feature>
<dbReference type="STRING" id="1658174.A0A1J9R7N4"/>
<dbReference type="InterPro" id="IPR055589">
    <property type="entry name" value="DUF7165"/>
</dbReference>
<dbReference type="Gene3D" id="2.130.10.10">
    <property type="entry name" value="YVTN repeat-like/Quinoprotein amine dehydrogenase"/>
    <property type="match status" value="1"/>
</dbReference>
<evidence type="ECO:0000259" key="2">
    <source>
        <dbReference type="PROSITE" id="PS50181"/>
    </source>
</evidence>
<dbReference type="InterPro" id="IPR001810">
    <property type="entry name" value="F-box_dom"/>
</dbReference>
<feature type="region of interest" description="Disordered" evidence="1">
    <location>
        <begin position="1067"/>
        <end position="1121"/>
    </location>
</feature>
<sequence>MEDGDSNSPWNRIENPASVGQDMIDAVASPLSPSFAADRPPSSRPSTSETRQQNNDGGSNNPQSQDCHLLGSLPRQIIERILYTVDANGFASLALLNRKWRTVSDLPELYRYHLDGCTSTVLRNNDSVQRPWILEDLWQLKRRFARETRRNLFESFLRPQKTLIKLISASPSSSSAFPQGEAFQFTFSANGRQLLALSSSRIFVIDLSTDPISVSYELKTLRRPVTAAIIEDASLLAVVSSIHQANVYRLIDGNVKLIQAITLDNVPRTISLSPEGTVLAIAYDGGIEVHALGERALATDRRAVRCFHTDMLSFSRDGLMLVGSSNDPLEARMVSISPPLYMDLDSELPSPELQSRMWTTQILSPDITIGYNNVTLIPSTLADEGVTWIVGYDTQLQVFRLGQIDNARGGFTYFVGPGGDGEIKEPGPSFVPTAGCNGELLVLGFQGSGMWLYGIPDVSDRPSAHNVVLERNWGSRPVRTNSQRLNKVVKPPSHLIHGRSLSSMNDITAIKWVDGVNLGSPGEKRLQRLVAAAPGGVNSFLGEMGDDLLPVDGGRIIIFDFARSPTDGKTVELTIEVGEAEPIPLPERDSTMDVEVELERRRTRVNRRGGLGRNRNAVIERSTTLARHRASIGSPHIETPPVPTREHRNSLSQPSSPTDLTLPVDLQAIEVPYSNTQPRSQNLLNRAATAAANRNRFQNARYANSVLVNRRSVVPHESDADNWVPPPPPYTPDADQPLPDHIRRTLLPSPANPAPRMRNGNASRDLRRTQTSRVDSISQNATERTRSIMERIPVPRTRTGQSPDTQRQGDRLVRDNNSQYPPRHARAATDGVPGTITSTETHSSESRAIAPPVPNHRGGSAPTTLSIPSQPLVVNTQTPPSSTELPRPRFPNGSSAENSSPISPMVSGSSLGARATNMPVRVIGRNGPGPTNQFDFEANSASPSAISDPHRYGRTGSRRLSATLDSIDGTQPAARTFNANSSQRGQSAHLRSSQLDSISTHPIPRYAVPPNNSPVITKPQALSSPHLQSHEPPRRMETLYTVRSNQETHLSRPRSQDIPRRMFGTGAAFFDPRSGRMISSSHSDAEIGQRRMAEELRGRMTEWSDTDGERRKRREARCSIL</sequence>
<feature type="compositionally biased region" description="Polar residues" evidence="1">
    <location>
        <begin position="861"/>
        <end position="884"/>
    </location>
</feature>
<feature type="compositionally biased region" description="Low complexity" evidence="1">
    <location>
        <begin position="899"/>
        <end position="910"/>
    </location>
</feature>
<protein>
    <recommendedName>
        <fullName evidence="2">F-box domain-containing protein</fullName>
    </recommendedName>
</protein>
<feature type="region of interest" description="Disordered" evidence="1">
    <location>
        <begin position="925"/>
        <end position="956"/>
    </location>
</feature>
<feature type="compositionally biased region" description="Polar residues" evidence="1">
    <location>
        <begin position="929"/>
        <end position="945"/>
    </location>
</feature>
<reference evidence="3 4" key="1">
    <citation type="submission" date="2015-08" db="EMBL/GenBank/DDBJ databases">
        <title>Emmonsia species relationships and genome sequence.</title>
        <authorList>
            <person name="Cuomo C.A."/>
            <person name="Schwartz I.S."/>
            <person name="Kenyon C."/>
            <person name="De Hoog G.S."/>
            <person name="Govender N.P."/>
            <person name="Botha A."/>
            <person name="Moreno L."/>
            <person name="De Vries M."/>
            <person name="Munoz J.F."/>
            <person name="Stielow J.B."/>
        </authorList>
    </citation>
    <scope>NUCLEOTIDE SEQUENCE [LARGE SCALE GENOMIC DNA]</scope>
    <source>
        <strain evidence="3 4">EI222</strain>
    </source>
</reference>
<gene>
    <name evidence="3" type="ORF">ACJ73_00181</name>
</gene>
<dbReference type="AlphaFoldDB" id="A0A1J9R7N4"/>
<dbReference type="SUPFAM" id="SSF82171">
    <property type="entry name" value="DPP6 N-terminal domain-like"/>
    <property type="match status" value="1"/>
</dbReference>
<dbReference type="InterPro" id="IPR036047">
    <property type="entry name" value="F-box-like_dom_sf"/>
</dbReference>
<feature type="region of interest" description="Disordered" evidence="1">
    <location>
        <begin position="1"/>
        <end position="67"/>
    </location>
</feature>
<feature type="compositionally biased region" description="Polar residues" evidence="1">
    <location>
        <begin position="49"/>
        <end position="66"/>
    </location>
</feature>
<feature type="region of interest" description="Disordered" evidence="1">
    <location>
        <begin position="625"/>
        <end position="660"/>
    </location>
</feature>
<name>A0A1J9R7N4_9EURO</name>
<feature type="compositionally biased region" description="Polar residues" evidence="1">
    <location>
        <begin position="1"/>
        <end position="10"/>
    </location>
</feature>
<feature type="compositionally biased region" description="Polar residues" evidence="1">
    <location>
        <begin position="650"/>
        <end position="659"/>
    </location>
</feature>
<evidence type="ECO:0000313" key="4">
    <source>
        <dbReference type="Proteomes" id="UP000242791"/>
    </source>
</evidence>
<comment type="caution">
    <text evidence="3">The sequence shown here is derived from an EMBL/GenBank/DDBJ whole genome shotgun (WGS) entry which is preliminary data.</text>
</comment>
<dbReference type="EMBL" id="LGTZ01000011">
    <property type="protein sequence ID" value="OJD28403.1"/>
    <property type="molecule type" value="Genomic_DNA"/>
</dbReference>
<evidence type="ECO:0000313" key="3">
    <source>
        <dbReference type="EMBL" id="OJD28403.1"/>
    </source>
</evidence>
<evidence type="ECO:0000256" key="1">
    <source>
        <dbReference type="SAM" id="MobiDB-lite"/>
    </source>
</evidence>
<proteinExistence type="predicted"/>
<feature type="compositionally biased region" description="Polar residues" evidence="1">
    <location>
        <begin position="977"/>
        <end position="994"/>
    </location>
</feature>
<dbReference type="PROSITE" id="PS50181">
    <property type="entry name" value="FBOX"/>
    <property type="match status" value="1"/>
</dbReference>
<feature type="compositionally biased region" description="Polar residues" evidence="1">
    <location>
        <begin position="769"/>
        <end position="782"/>
    </location>
</feature>
<feature type="region of interest" description="Disordered" evidence="1">
    <location>
        <begin position="717"/>
        <end position="912"/>
    </location>
</feature>
<dbReference type="InterPro" id="IPR015943">
    <property type="entry name" value="WD40/YVTN_repeat-like_dom_sf"/>
</dbReference>
<feature type="domain" description="F-box" evidence="2">
    <location>
        <begin position="67"/>
        <end position="113"/>
    </location>
</feature>
<dbReference type="Proteomes" id="UP000242791">
    <property type="component" value="Unassembled WGS sequence"/>
</dbReference>
<keyword evidence="4" id="KW-1185">Reference proteome</keyword>
<feature type="region of interest" description="Disordered" evidence="1">
    <location>
        <begin position="975"/>
        <end position="994"/>
    </location>
</feature>
<feature type="compositionally biased region" description="Low complexity" evidence="1">
    <location>
        <begin position="32"/>
        <end position="48"/>
    </location>
</feature>
<dbReference type="SUPFAM" id="SSF81383">
    <property type="entry name" value="F-box domain"/>
    <property type="match status" value="1"/>
</dbReference>
<organism evidence="3 4">
    <name type="scientific">Blastomyces percursus</name>
    <dbReference type="NCBI Taxonomy" id="1658174"/>
    <lineage>
        <taxon>Eukaryota</taxon>
        <taxon>Fungi</taxon>
        <taxon>Dikarya</taxon>
        <taxon>Ascomycota</taxon>
        <taxon>Pezizomycotina</taxon>
        <taxon>Eurotiomycetes</taxon>
        <taxon>Eurotiomycetidae</taxon>
        <taxon>Onygenales</taxon>
        <taxon>Ajellomycetaceae</taxon>
        <taxon>Blastomyces</taxon>
    </lineage>
</organism>
<dbReference type="Pfam" id="PF23749">
    <property type="entry name" value="DUF7165"/>
    <property type="match status" value="1"/>
</dbReference>
<dbReference type="OrthoDB" id="3925024at2759"/>
<accession>A0A1J9R7N4</accession>